<reference evidence="1" key="1">
    <citation type="submission" date="2019-03" db="EMBL/GenBank/DDBJ databases">
        <authorList>
            <person name="Danneels B."/>
        </authorList>
    </citation>
    <scope>NUCLEOTIDE SEQUENCE</scope>
</reference>
<gene>
    <name evidence="2" type="ORF">ANDO1_1705</name>
    <name evidence="1" type="ORF">ANDO2_1612</name>
</gene>
<dbReference type="Pfam" id="PF11863">
    <property type="entry name" value="DUF3383"/>
    <property type="match status" value="1"/>
</dbReference>
<organism evidence="1">
    <name type="scientific">plant metagenome</name>
    <dbReference type="NCBI Taxonomy" id="1297885"/>
    <lineage>
        <taxon>unclassified sequences</taxon>
        <taxon>metagenomes</taxon>
        <taxon>organismal metagenomes</taxon>
    </lineage>
</organism>
<evidence type="ECO:0000313" key="2">
    <source>
        <dbReference type="EMBL" id="VFR36851.1"/>
    </source>
</evidence>
<proteinExistence type="predicted"/>
<name>A0A484P2L0_9ZZZZ</name>
<evidence type="ECO:0000313" key="1">
    <source>
        <dbReference type="EMBL" id="VFR20214.1"/>
    </source>
</evidence>
<protein>
    <submittedName>
        <fullName evidence="1">Phage-related protein</fullName>
    </submittedName>
</protein>
<dbReference type="AlphaFoldDB" id="A0A484P2L0"/>
<accession>A0A484P2L0</accession>
<dbReference type="EMBL" id="CAADHZ010000027">
    <property type="protein sequence ID" value="VFR36851.1"/>
    <property type="molecule type" value="Genomic_DNA"/>
</dbReference>
<dbReference type="EMBL" id="CAADIB010000003">
    <property type="protein sequence ID" value="VFR20214.1"/>
    <property type="molecule type" value="Genomic_DNA"/>
</dbReference>
<sequence length="372" mass="40598">MSLPLSQIVNVQLNTQPVSSPRRDFSLLALFTSELAPFTGNIHYLEVATQADVETAFGTDSDTARATLPFWSQSPKPTRMLIAPWRTTGEQPQTVAAAMAGLTDRYPDWYAAVFVGTLSDQQIKDAAAWVLAADKKVLGLTTTIADHIENDTALSPFADLASRESYRTVALYDKDDPHAIMSCLARVLSVNFAANNSTMTMKFKQLPGVSADNITLTEANKCKALGLNFYTYFDQSAMLAEGTVIGGRFFDEIHILDWFVDAVQKEVFSTLYRSPTKIPLTDAGTARLIAAVRKVCREGVNNGAFAPGVWNGDPFGTLAAGDRLDDGFYVWADTVDNLSTSDREQRKAPPIQVALKLAGAIHSADIIVNFDR</sequence>
<dbReference type="InterPro" id="IPR021808">
    <property type="entry name" value="DUF3383"/>
</dbReference>